<name>A0A5J6RJR4_9BACT</name>
<accession>A0A5J6RJR4</accession>
<dbReference type="EMBL" id="CP054051">
    <property type="protein sequence ID" value="QKJ27702.1"/>
    <property type="molecule type" value="Genomic_DNA"/>
</dbReference>
<keyword evidence="3" id="KW-1185">Reference proteome</keyword>
<dbReference type="KEGG" id="acib:ACBT_1806"/>
<dbReference type="Proteomes" id="UP000509513">
    <property type="component" value="Chromosome"/>
</dbReference>
<sequence>MGIKDILKEKSKEIVNIASEGATKVFDYPKIKSNQLKDLINLKIREKAIIATKARLVENHKTLDDFTDEDLEIIIADEERKIIDDLKTKSLAVALAALGINFFV</sequence>
<proteinExistence type="predicted"/>
<dbReference type="RefSeq" id="WP_024774738.1">
    <property type="nucleotide sequence ID" value="NZ_CP043857.1"/>
</dbReference>
<protein>
    <submittedName>
        <fullName evidence="1">Uncharacterized protein</fullName>
    </submittedName>
</protein>
<dbReference type="STRING" id="1442598.GCA_000522465_00577"/>
<reference evidence="1 4" key="2">
    <citation type="submission" date="2020-05" db="EMBL/GenBank/DDBJ databases">
        <title>Complete genome sequencing of Campylobacter and Arcobacter type strains.</title>
        <authorList>
            <person name="Miller W.G."/>
            <person name="Yee E."/>
        </authorList>
    </citation>
    <scope>NUCLEOTIDE SEQUENCE [LARGE SCALE GENOMIC DNA]</scope>
    <source>
        <strain evidence="1 4">LMG 21996</strain>
    </source>
</reference>
<evidence type="ECO:0000313" key="4">
    <source>
        <dbReference type="Proteomes" id="UP000509513"/>
    </source>
</evidence>
<gene>
    <name evidence="1" type="ORF">ACBT_1806</name>
    <name evidence="2" type="ORF">FE247_09815</name>
</gene>
<organism evidence="1 4">
    <name type="scientific">Aliarcobacter cibarius</name>
    <dbReference type="NCBI Taxonomy" id="255507"/>
    <lineage>
        <taxon>Bacteria</taxon>
        <taxon>Pseudomonadati</taxon>
        <taxon>Campylobacterota</taxon>
        <taxon>Epsilonproteobacteria</taxon>
        <taxon>Campylobacterales</taxon>
        <taxon>Arcobacteraceae</taxon>
        <taxon>Aliarcobacter</taxon>
    </lineage>
</organism>
<dbReference type="Proteomes" id="UP000305417">
    <property type="component" value="Unassembled WGS sequence"/>
</dbReference>
<dbReference type="AlphaFoldDB" id="A0A5J6RJR4"/>
<evidence type="ECO:0000313" key="1">
    <source>
        <dbReference type="EMBL" id="QKJ27702.1"/>
    </source>
</evidence>
<dbReference type="EMBL" id="VBUC01000030">
    <property type="protein sequence ID" value="TLS96492.1"/>
    <property type="molecule type" value="Genomic_DNA"/>
</dbReference>
<dbReference type="OrthoDB" id="5347834at2"/>
<evidence type="ECO:0000313" key="2">
    <source>
        <dbReference type="EMBL" id="TLS96492.1"/>
    </source>
</evidence>
<reference evidence="2 3" key="1">
    <citation type="submission" date="2019-05" db="EMBL/GenBank/DDBJ databases">
        <title>Arcobacter cibarius and Arcobacter thereius providing challenges in identification an antibiotic susceptibility and Quinolone resistance.</title>
        <authorList>
            <person name="Busch A."/>
            <person name="Hanel I."/>
            <person name="Hotzel H."/>
            <person name="Tomaso H."/>
        </authorList>
    </citation>
    <scope>NUCLEOTIDE SEQUENCE [LARGE SCALE GENOMIC DNA]</scope>
    <source>
        <strain evidence="2 3">16CS0831-2</strain>
    </source>
</reference>
<evidence type="ECO:0000313" key="3">
    <source>
        <dbReference type="Proteomes" id="UP000305417"/>
    </source>
</evidence>